<gene>
    <name evidence="2" type="ORF">E4N76_00125</name>
</gene>
<evidence type="ECO:0000313" key="2">
    <source>
        <dbReference type="EMBL" id="UTY27558.1"/>
    </source>
</evidence>
<feature type="coiled-coil region" evidence="1">
    <location>
        <begin position="164"/>
        <end position="218"/>
    </location>
</feature>
<accession>A0ABY5HRV2</accession>
<proteinExistence type="predicted"/>
<evidence type="ECO:0000256" key="1">
    <source>
        <dbReference type="SAM" id="Coils"/>
    </source>
</evidence>
<keyword evidence="3" id="KW-1185">Reference proteome</keyword>
<protein>
    <submittedName>
        <fullName evidence="2">Uncharacterized protein</fullName>
    </submittedName>
</protein>
<reference evidence="2" key="1">
    <citation type="submission" date="2019-04" db="EMBL/GenBank/DDBJ databases">
        <title>Whole genome sequencing of oral phylogroup 2 treponemes.</title>
        <authorList>
            <person name="Chan Y."/>
            <person name="Zeng H.H."/>
            <person name="Yu X.L."/>
            <person name="Leung W.K."/>
            <person name="Watt R.M."/>
        </authorList>
    </citation>
    <scope>NUCLEOTIDE SEQUENCE</scope>
    <source>
        <strain evidence="2">OMZ 847</strain>
    </source>
</reference>
<dbReference type="Proteomes" id="UP001059401">
    <property type="component" value="Chromosome"/>
</dbReference>
<dbReference type="RefSeq" id="WP_255805556.1">
    <property type="nucleotide sequence ID" value="NZ_CP038802.1"/>
</dbReference>
<name>A0ABY5HRV2_9SPIR</name>
<keyword evidence="1" id="KW-0175">Coiled coil</keyword>
<sequence>MKTRIRQIARAGIFGSTENPQTVTEQDLKEIYESFAEMNSSPIVLGHDFSGSNPRFGEVVGLELKDGFLYGITKEQDALADAVEQGFFPDLSIGAKRSAETGKLYLHHLAYLGEEPPAIKNLRSSITESLAAIAASDIKDVLFFPSIKSKTIALSDVGGSKVNEEEFKKRIAELEAQNATLKQELEKAKQAGGSSEETEKLKAENEELKTKLAKIAEKYPEEDLALSDSNPQTKALLSEIRKTKTESLLGLAKTKLPPAAHGAVSALAGMLPATGTIALSDGKQATGFDLVKDILNAIPDQVLTQEVIGLSDPDSGKTQEPVSAAKMMGCI</sequence>
<evidence type="ECO:0000313" key="3">
    <source>
        <dbReference type="Proteomes" id="UP001059401"/>
    </source>
</evidence>
<dbReference type="EMBL" id="CP038802">
    <property type="protein sequence ID" value="UTY27558.1"/>
    <property type="molecule type" value="Genomic_DNA"/>
</dbReference>
<organism evidence="2 3">
    <name type="scientific">Treponema putidum</name>
    <dbReference type="NCBI Taxonomy" id="221027"/>
    <lineage>
        <taxon>Bacteria</taxon>
        <taxon>Pseudomonadati</taxon>
        <taxon>Spirochaetota</taxon>
        <taxon>Spirochaetia</taxon>
        <taxon>Spirochaetales</taxon>
        <taxon>Treponemataceae</taxon>
        <taxon>Treponema</taxon>
    </lineage>
</organism>